<gene>
    <name evidence="1" type="ORF">KUCAC02_000960</name>
</gene>
<reference evidence="1" key="1">
    <citation type="submission" date="2022-05" db="EMBL/GenBank/DDBJ databases">
        <title>Chromosome-level genome of Chaenocephalus aceratus.</title>
        <authorList>
            <person name="Park H."/>
        </authorList>
    </citation>
    <scope>NUCLEOTIDE SEQUENCE</scope>
    <source>
        <strain evidence="1">KU_202001</strain>
    </source>
</reference>
<sequence length="85" mass="9362">MQVLAFYSLFEQCEQAVDTSECWLKVQAPPASEPEPLKVQLDRCREEVGSPALAAASGGNLLEKHLKELKEEKEGDEDPSAFLDA</sequence>
<evidence type="ECO:0000313" key="2">
    <source>
        <dbReference type="Proteomes" id="UP001057452"/>
    </source>
</evidence>
<protein>
    <submittedName>
        <fullName evidence="1">Uncharacterized protein</fullName>
    </submittedName>
</protein>
<proteinExistence type="predicted"/>
<dbReference type="EMBL" id="CM043786">
    <property type="protein sequence ID" value="KAI4831418.1"/>
    <property type="molecule type" value="Genomic_DNA"/>
</dbReference>
<keyword evidence="2" id="KW-1185">Reference proteome</keyword>
<accession>A0ACB9XWJ2</accession>
<comment type="caution">
    <text evidence="1">The sequence shown here is derived from an EMBL/GenBank/DDBJ whole genome shotgun (WGS) entry which is preliminary data.</text>
</comment>
<organism evidence="1 2">
    <name type="scientific">Chaenocephalus aceratus</name>
    <name type="common">Blackfin icefish</name>
    <name type="synonym">Chaenichthys aceratus</name>
    <dbReference type="NCBI Taxonomy" id="36190"/>
    <lineage>
        <taxon>Eukaryota</taxon>
        <taxon>Metazoa</taxon>
        <taxon>Chordata</taxon>
        <taxon>Craniata</taxon>
        <taxon>Vertebrata</taxon>
        <taxon>Euteleostomi</taxon>
        <taxon>Actinopterygii</taxon>
        <taxon>Neopterygii</taxon>
        <taxon>Teleostei</taxon>
        <taxon>Neoteleostei</taxon>
        <taxon>Acanthomorphata</taxon>
        <taxon>Eupercaria</taxon>
        <taxon>Perciformes</taxon>
        <taxon>Notothenioidei</taxon>
        <taxon>Channichthyidae</taxon>
        <taxon>Chaenocephalus</taxon>
    </lineage>
</organism>
<evidence type="ECO:0000313" key="1">
    <source>
        <dbReference type="EMBL" id="KAI4831418.1"/>
    </source>
</evidence>
<dbReference type="Proteomes" id="UP001057452">
    <property type="component" value="Chromosome 2"/>
</dbReference>
<name>A0ACB9XWJ2_CHAAC</name>